<dbReference type="InterPro" id="IPR000160">
    <property type="entry name" value="GGDEF_dom"/>
</dbReference>
<comment type="caution">
    <text evidence="7">The sequence shown here is derived from an EMBL/GenBank/DDBJ whole genome shotgun (WGS) entry which is preliminary data.</text>
</comment>
<dbReference type="Gene3D" id="3.30.450.20">
    <property type="entry name" value="PAS domain"/>
    <property type="match status" value="2"/>
</dbReference>
<feature type="domain" description="MHYT" evidence="6">
    <location>
        <begin position="8"/>
        <end position="198"/>
    </location>
</feature>
<dbReference type="NCBIfam" id="TIGR00229">
    <property type="entry name" value="sensory_box"/>
    <property type="match status" value="2"/>
</dbReference>
<dbReference type="CDD" id="cd00130">
    <property type="entry name" value="PAS"/>
    <property type="match status" value="2"/>
</dbReference>
<sequence length="924" mass="106031">MEPLQLSYQADIVVLSIFIAVIGAYTSLELMHRFTSAEHNRLFWLTGSSVMLGISVWAMHFTGMLSFHSVHQYDAGLTFVSLLASISSITIAFFFFYKQKERKRKFIQSGAIMGLGVITMHYIGMNTMNLVFTVHYQVPLVILSVIYAIALSTLFLFLWERLQYEKYQTIMMKTGAAVLFGLAISSIHYVGMFAVKLQPNYLAEHVLEMNQNSLVMAVAAVVFLLAGTGLVVSHKTKTEAERNAHRQELQYLSLFKHNTDGIFIFNKDGMVLNANAAAEALTGYTLEELKGTTFNAYIHPDDHSFVSMVFDKSLEGTPYEFQVRIHHKDGHELSLQVKMVPMLLEGRIDGVHTIVKDITNRLKIEKQLKEKEEQYRLIAENSSDLIRIVEVDGTVSYASPSHQHVLGYSPDELVGKRYDAIVHPDDRENLKKKYAYHFQEKKSAIVEYRSWHKEGYWIWIEAHSSPIMNDGVMSHFVVTAREITERKQYEEKLEKMAFYDVLTGIPNRRLFYDRLSQTITKAKRNNGELALFYLDCDRFKWVNDTYGHDTGDLLLKGFVERVQKCIRETDTLARFGGDEFAILLDGFDTVQDVGRIADRIIQNIQVPWNLNGHEFITTSSIGIALFPNDGLDMDTLLAHADQALYQSKEKGRNMYHFFTDELATQITRTMEIEEGLRQAVSKEHFHLVYQPQMNIQEGRQAGVEALLRYTHPQIGMIPPLEFIPLCEKNGIMNEVTEWVIREAFKQQKEWEKAGYGQISIVINISSSVIEDQLFPETVQQYMDEFEIRPGTMEFELTEATLVNNIDQVYSFMHKMKELGIGISFDDAGVGYSSFKNLKDMPIDKLKIDRSYIMDIPLKEKDRAIIESLLSLAVRLGFDVVCEGVETKEQLIYLQEKGCKFVQGYYYSEPLTKEKIETAWLNQNI</sequence>
<dbReference type="CDD" id="cd01949">
    <property type="entry name" value="GGDEF"/>
    <property type="match status" value="1"/>
</dbReference>
<keyword evidence="8" id="KW-1185">Reference proteome</keyword>
<dbReference type="NCBIfam" id="TIGR00254">
    <property type="entry name" value="GGDEF"/>
    <property type="match status" value="1"/>
</dbReference>
<dbReference type="PANTHER" id="PTHR44757">
    <property type="entry name" value="DIGUANYLATE CYCLASE DGCP"/>
    <property type="match status" value="1"/>
</dbReference>
<feature type="domain" description="GGDEF" evidence="5">
    <location>
        <begin position="527"/>
        <end position="660"/>
    </location>
</feature>
<proteinExistence type="predicted"/>
<dbReference type="InterPro" id="IPR000014">
    <property type="entry name" value="PAS"/>
</dbReference>
<keyword evidence="1" id="KW-0812">Transmembrane</keyword>
<dbReference type="FunFam" id="3.30.70.270:FF:000001">
    <property type="entry name" value="Diguanylate cyclase domain protein"/>
    <property type="match status" value="1"/>
</dbReference>
<feature type="domain" description="PAS" evidence="2">
    <location>
        <begin position="247"/>
        <end position="317"/>
    </location>
</feature>
<feature type="transmembrane region" description="Helical" evidence="1">
    <location>
        <begin position="170"/>
        <end position="194"/>
    </location>
</feature>
<dbReference type="PROSITE" id="PS50887">
    <property type="entry name" value="GGDEF"/>
    <property type="match status" value="1"/>
</dbReference>
<dbReference type="Gene3D" id="3.20.20.450">
    <property type="entry name" value="EAL domain"/>
    <property type="match status" value="1"/>
</dbReference>
<reference evidence="7 8" key="1">
    <citation type="submission" date="2016-12" db="EMBL/GenBank/DDBJ databases">
        <title>Domibacillus antri genome sequencing.</title>
        <authorList>
            <person name="Verma A."/>
            <person name="Krishnamurthi S."/>
        </authorList>
    </citation>
    <scope>NUCLEOTIDE SEQUENCE [LARGE SCALE GENOMIC DNA]</scope>
    <source>
        <strain evidence="7 8">XD80</strain>
    </source>
</reference>
<feature type="domain" description="PAC" evidence="3">
    <location>
        <begin position="319"/>
        <end position="370"/>
    </location>
</feature>
<dbReference type="STRING" id="1714264.BTO30_03735"/>
<organism evidence="7 8">
    <name type="scientific">Domibacillus antri</name>
    <dbReference type="NCBI Taxonomy" id="1714264"/>
    <lineage>
        <taxon>Bacteria</taxon>
        <taxon>Bacillati</taxon>
        <taxon>Bacillota</taxon>
        <taxon>Bacilli</taxon>
        <taxon>Bacillales</taxon>
        <taxon>Bacillaceae</taxon>
        <taxon>Domibacillus</taxon>
    </lineage>
</organism>
<feature type="transmembrane region" description="Helical" evidence="1">
    <location>
        <begin position="214"/>
        <end position="232"/>
    </location>
</feature>
<name>A0A1Q8Q875_9BACI</name>
<feature type="domain" description="EAL" evidence="4">
    <location>
        <begin position="669"/>
        <end position="923"/>
    </location>
</feature>
<dbReference type="InterPro" id="IPR052155">
    <property type="entry name" value="Biofilm_reg_signaling"/>
</dbReference>
<evidence type="ECO:0000259" key="2">
    <source>
        <dbReference type="PROSITE" id="PS50112"/>
    </source>
</evidence>
<dbReference type="PROSITE" id="PS50112">
    <property type="entry name" value="PAS"/>
    <property type="match status" value="2"/>
</dbReference>
<dbReference type="Pfam" id="PF00563">
    <property type="entry name" value="EAL"/>
    <property type="match status" value="1"/>
</dbReference>
<feature type="domain" description="PAC" evidence="3">
    <location>
        <begin position="444"/>
        <end position="495"/>
    </location>
</feature>
<dbReference type="RefSeq" id="WP_075397380.1">
    <property type="nucleotide sequence ID" value="NZ_MSDU01000007.1"/>
</dbReference>
<dbReference type="Pfam" id="PF03707">
    <property type="entry name" value="MHYT"/>
    <property type="match status" value="2"/>
</dbReference>
<dbReference type="EMBL" id="MSDU01000007">
    <property type="protein sequence ID" value="OLN23547.1"/>
    <property type="molecule type" value="Genomic_DNA"/>
</dbReference>
<evidence type="ECO:0008006" key="9">
    <source>
        <dbReference type="Google" id="ProtNLM"/>
    </source>
</evidence>
<dbReference type="InterPro" id="IPR013655">
    <property type="entry name" value="PAS_fold_3"/>
</dbReference>
<dbReference type="InterPro" id="IPR005330">
    <property type="entry name" value="MHYT_dom"/>
</dbReference>
<gene>
    <name evidence="7" type="ORF">BTO30_03735</name>
</gene>
<keyword evidence="1" id="KW-1133">Transmembrane helix</keyword>
<protein>
    <recommendedName>
        <fullName evidence="9">PAS domain S-box protein</fullName>
    </recommendedName>
</protein>
<feature type="domain" description="PAS" evidence="2">
    <location>
        <begin position="371"/>
        <end position="441"/>
    </location>
</feature>
<dbReference type="SMART" id="SM00052">
    <property type="entry name" value="EAL"/>
    <property type="match status" value="1"/>
</dbReference>
<dbReference type="Pfam" id="PF08447">
    <property type="entry name" value="PAS_3"/>
    <property type="match status" value="2"/>
</dbReference>
<accession>A0A1Q8Q875</accession>
<dbReference type="InterPro" id="IPR001633">
    <property type="entry name" value="EAL_dom"/>
</dbReference>
<evidence type="ECO:0000313" key="7">
    <source>
        <dbReference type="EMBL" id="OLN23547.1"/>
    </source>
</evidence>
<dbReference type="PROSITE" id="PS50924">
    <property type="entry name" value="MHYT"/>
    <property type="match status" value="1"/>
</dbReference>
<dbReference type="Gene3D" id="3.30.70.270">
    <property type="match status" value="1"/>
</dbReference>
<dbReference type="InterPro" id="IPR029787">
    <property type="entry name" value="Nucleotide_cyclase"/>
</dbReference>
<feature type="transmembrane region" description="Helical" evidence="1">
    <location>
        <begin position="12"/>
        <end position="30"/>
    </location>
</feature>
<dbReference type="SUPFAM" id="SSF55073">
    <property type="entry name" value="Nucleotide cyclase"/>
    <property type="match status" value="1"/>
</dbReference>
<dbReference type="CDD" id="cd01948">
    <property type="entry name" value="EAL"/>
    <property type="match status" value="1"/>
</dbReference>
<evidence type="ECO:0000313" key="8">
    <source>
        <dbReference type="Proteomes" id="UP000185568"/>
    </source>
</evidence>
<dbReference type="AlphaFoldDB" id="A0A1Q8Q875"/>
<dbReference type="SMART" id="SM00267">
    <property type="entry name" value="GGDEF"/>
    <property type="match status" value="1"/>
</dbReference>
<dbReference type="PANTHER" id="PTHR44757:SF2">
    <property type="entry name" value="BIOFILM ARCHITECTURE MAINTENANCE PROTEIN MBAA"/>
    <property type="match status" value="1"/>
</dbReference>
<evidence type="ECO:0000256" key="1">
    <source>
        <dbReference type="PROSITE-ProRule" id="PRU00244"/>
    </source>
</evidence>
<evidence type="ECO:0000259" key="3">
    <source>
        <dbReference type="PROSITE" id="PS50113"/>
    </source>
</evidence>
<dbReference type="SMART" id="SM00091">
    <property type="entry name" value="PAS"/>
    <property type="match status" value="2"/>
</dbReference>
<feature type="transmembrane region" description="Helical" evidence="1">
    <location>
        <begin position="42"/>
        <end position="63"/>
    </location>
</feature>
<dbReference type="PROSITE" id="PS50883">
    <property type="entry name" value="EAL"/>
    <property type="match status" value="1"/>
</dbReference>
<dbReference type="GO" id="GO:0016020">
    <property type="term" value="C:membrane"/>
    <property type="evidence" value="ECO:0007669"/>
    <property type="project" value="UniProtKB-UniRule"/>
</dbReference>
<dbReference type="SUPFAM" id="SSF55785">
    <property type="entry name" value="PYP-like sensor domain (PAS domain)"/>
    <property type="match status" value="2"/>
</dbReference>
<dbReference type="InterPro" id="IPR000700">
    <property type="entry name" value="PAS-assoc_C"/>
</dbReference>
<dbReference type="PROSITE" id="PS50113">
    <property type="entry name" value="PAC"/>
    <property type="match status" value="2"/>
</dbReference>
<dbReference type="InterPro" id="IPR001610">
    <property type="entry name" value="PAC"/>
</dbReference>
<feature type="transmembrane region" description="Helical" evidence="1">
    <location>
        <begin position="136"/>
        <end position="158"/>
    </location>
</feature>
<dbReference type="InterPro" id="IPR035965">
    <property type="entry name" value="PAS-like_dom_sf"/>
</dbReference>
<feature type="transmembrane region" description="Helical" evidence="1">
    <location>
        <begin position="106"/>
        <end position="124"/>
    </location>
</feature>
<dbReference type="SMART" id="SM00086">
    <property type="entry name" value="PAC"/>
    <property type="match status" value="2"/>
</dbReference>
<dbReference type="Pfam" id="PF00990">
    <property type="entry name" value="GGDEF"/>
    <property type="match status" value="1"/>
</dbReference>
<dbReference type="InterPro" id="IPR035919">
    <property type="entry name" value="EAL_sf"/>
</dbReference>
<dbReference type="InterPro" id="IPR043128">
    <property type="entry name" value="Rev_trsase/Diguanyl_cyclase"/>
</dbReference>
<evidence type="ECO:0000259" key="4">
    <source>
        <dbReference type="PROSITE" id="PS50883"/>
    </source>
</evidence>
<dbReference type="Proteomes" id="UP000185568">
    <property type="component" value="Unassembled WGS sequence"/>
</dbReference>
<evidence type="ECO:0000259" key="6">
    <source>
        <dbReference type="PROSITE" id="PS50924"/>
    </source>
</evidence>
<feature type="transmembrane region" description="Helical" evidence="1">
    <location>
        <begin position="75"/>
        <end position="97"/>
    </location>
</feature>
<evidence type="ECO:0000259" key="5">
    <source>
        <dbReference type="PROSITE" id="PS50887"/>
    </source>
</evidence>
<dbReference type="OrthoDB" id="9759607at2"/>
<dbReference type="SUPFAM" id="SSF141868">
    <property type="entry name" value="EAL domain-like"/>
    <property type="match status" value="1"/>
</dbReference>
<keyword evidence="1" id="KW-0472">Membrane</keyword>